<feature type="compositionally biased region" description="Basic and acidic residues" evidence="1">
    <location>
        <begin position="184"/>
        <end position="193"/>
    </location>
</feature>
<keyword evidence="3" id="KW-1185">Reference proteome</keyword>
<gene>
    <name evidence="2" type="ORF">CRG98_037611</name>
</gene>
<evidence type="ECO:0000256" key="1">
    <source>
        <dbReference type="SAM" id="MobiDB-lite"/>
    </source>
</evidence>
<reference evidence="2 3" key="1">
    <citation type="submission" date="2017-11" db="EMBL/GenBank/DDBJ databases">
        <title>De-novo sequencing of pomegranate (Punica granatum L.) genome.</title>
        <authorList>
            <person name="Akparov Z."/>
            <person name="Amiraslanov A."/>
            <person name="Hajiyeva S."/>
            <person name="Abbasov M."/>
            <person name="Kaur K."/>
            <person name="Hamwieh A."/>
            <person name="Solovyev V."/>
            <person name="Salamov A."/>
            <person name="Braich B."/>
            <person name="Kosarev P."/>
            <person name="Mahmoud A."/>
            <person name="Hajiyev E."/>
            <person name="Babayeva S."/>
            <person name="Izzatullayeva V."/>
            <person name="Mammadov A."/>
            <person name="Mammadov A."/>
            <person name="Sharifova S."/>
            <person name="Ojaghi J."/>
            <person name="Eynullazada K."/>
            <person name="Bayramov B."/>
            <person name="Abdulazimova A."/>
            <person name="Shahmuradov I."/>
        </authorList>
    </citation>
    <scope>NUCLEOTIDE SEQUENCE [LARGE SCALE GENOMIC DNA]</scope>
    <source>
        <strain evidence="3">cv. AG2017</strain>
        <tissue evidence="2">Leaf</tissue>
    </source>
</reference>
<feature type="region of interest" description="Disordered" evidence="1">
    <location>
        <begin position="181"/>
        <end position="206"/>
    </location>
</feature>
<evidence type="ECO:0000313" key="2">
    <source>
        <dbReference type="EMBL" id="PKI41993.1"/>
    </source>
</evidence>
<proteinExistence type="predicted"/>
<dbReference type="AlphaFoldDB" id="A0A2I0IDW8"/>
<feature type="compositionally biased region" description="Polar residues" evidence="1">
    <location>
        <begin position="194"/>
        <end position="206"/>
    </location>
</feature>
<name>A0A2I0IDW8_PUNGR</name>
<comment type="caution">
    <text evidence="2">The sequence shown here is derived from an EMBL/GenBank/DDBJ whole genome shotgun (WGS) entry which is preliminary data.</text>
</comment>
<dbReference type="EMBL" id="PGOL01003245">
    <property type="protein sequence ID" value="PKI41993.1"/>
    <property type="molecule type" value="Genomic_DNA"/>
</dbReference>
<protein>
    <submittedName>
        <fullName evidence="2">Uncharacterized protein</fullName>
    </submittedName>
</protein>
<sequence>MKENYVWRAVLSTKTSIWGSGKLSLGLALLRHYGRYPFGVVTHLQESHVYLFDNLFLNAKEKVSSLQPFGSCSRVNSAPITNLPVQTLSDARARPLTYVRLCDSSYARYRARSCALRPRRPLHACMHAHVCTSARPRHPASSLAFASSPAPARALTCTPAHPAAYLSLLPCLCTYCCAPSSPERAPHAPEHPSKGSTESPDSQTLL</sequence>
<dbReference type="Proteomes" id="UP000233551">
    <property type="component" value="Unassembled WGS sequence"/>
</dbReference>
<evidence type="ECO:0000313" key="3">
    <source>
        <dbReference type="Proteomes" id="UP000233551"/>
    </source>
</evidence>
<accession>A0A2I0IDW8</accession>
<organism evidence="2 3">
    <name type="scientific">Punica granatum</name>
    <name type="common">Pomegranate</name>
    <dbReference type="NCBI Taxonomy" id="22663"/>
    <lineage>
        <taxon>Eukaryota</taxon>
        <taxon>Viridiplantae</taxon>
        <taxon>Streptophyta</taxon>
        <taxon>Embryophyta</taxon>
        <taxon>Tracheophyta</taxon>
        <taxon>Spermatophyta</taxon>
        <taxon>Magnoliopsida</taxon>
        <taxon>eudicotyledons</taxon>
        <taxon>Gunneridae</taxon>
        <taxon>Pentapetalae</taxon>
        <taxon>rosids</taxon>
        <taxon>malvids</taxon>
        <taxon>Myrtales</taxon>
        <taxon>Lythraceae</taxon>
        <taxon>Punica</taxon>
    </lineage>
</organism>